<evidence type="ECO:0000313" key="1">
    <source>
        <dbReference type="EMBL" id="XCG48435.1"/>
    </source>
</evidence>
<accession>A0AAU8CQ70</accession>
<dbReference type="RefSeq" id="WP_353644034.1">
    <property type="nucleotide sequence ID" value="NZ_CP159253.1"/>
</dbReference>
<dbReference type="EMBL" id="CP159253">
    <property type="protein sequence ID" value="XCG48435.1"/>
    <property type="molecule type" value="Genomic_DNA"/>
</dbReference>
<dbReference type="AlphaFoldDB" id="A0AAU8CQ70"/>
<organism evidence="1">
    <name type="scientific">Mesorhizobium sp. WSM2240</name>
    <dbReference type="NCBI Taxonomy" id="3228851"/>
    <lineage>
        <taxon>Bacteria</taxon>
        <taxon>Pseudomonadati</taxon>
        <taxon>Pseudomonadota</taxon>
        <taxon>Alphaproteobacteria</taxon>
        <taxon>Hyphomicrobiales</taxon>
        <taxon>Phyllobacteriaceae</taxon>
        <taxon>Mesorhizobium</taxon>
    </lineage>
</organism>
<protein>
    <submittedName>
        <fullName evidence="1">Uncharacterized protein</fullName>
    </submittedName>
</protein>
<sequence>MAQLAEIIEGAAEPAVNGIAGRGWLVFCAATFLLAGALSATAGDRWEEAGSGAVAILPAPLKATAINGGSFSCAERRWNFRLRVEAASPLSRQELDTVIAIDGVDFPANANLSPGVATIPIPFEMLEPLKAGNRLSFAFDGARAAVFSLKGSRDVLDAVAPRCSEVDMSAYESVALSKTDQAIGTAAKLMAEEAALFLDATSKQPALAAASVKIAPDAELVFASVCGSSRYYGQSGCTLSGFARQGPGGDWREVYNSEGMALYLDRKTSAGGWPDLVGLAKGGGAEPSHWTWNGLAYEIREPAVAKDAELRGAVQ</sequence>
<gene>
    <name evidence="1" type="ORF">ABVK50_24885</name>
</gene>
<reference evidence="1" key="1">
    <citation type="submission" date="2024-06" db="EMBL/GenBank/DDBJ databases">
        <title>Mesorhizobium karijinii sp. nov., a symbiont of the iconic Swainsona formosa from arid Australia.</title>
        <authorList>
            <person name="Hill Y.J."/>
            <person name="Watkin E.L.J."/>
            <person name="O'Hara G.W."/>
            <person name="Terpolilli J."/>
            <person name="Tye M.L."/>
            <person name="Kohlmeier M.G."/>
        </authorList>
    </citation>
    <scope>NUCLEOTIDE SEQUENCE</scope>
    <source>
        <strain evidence="1">WSM2240</strain>
    </source>
</reference>
<proteinExistence type="predicted"/>
<name>A0AAU8CQ70_9HYPH</name>